<accession>A0ABR1YWR0</accession>
<keyword evidence="2" id="KW-1185">Reference proteome</keyword>
<name>A0ABR1YWR0_9PEZI</name>
<evidence type="ECO:0000313" key="1">
    <source>
        <dbReference type="EMBL" id="KAK8240197.1"/>
    </source>
</evidence>
<gene>
    <name evidence="1" type="ORF">HDK90DRAFT_176301</name>
</gene>
<organism evidence="1 2">
    <name type="scientific">Phyllosticta capitalensis</name>
    <dbReference type="NCBI Taxonomy" id="121624"/>
    <lineage>
        <taxon>Eukaryota</taxon>
        <taxon>Fungi</taxon>
        <taxon>Dikarya</taxon>
        <taxon>Ascomycota</taxon>
        <taxon>Pezizomycotina</taxon>
        <taxon>Dothideomycetes</taxon>
        <taxon>Dothideomycetes incertae sedis</taxon>
        <taxon>Botryosphaeriales</taxon>
        <taxon>Phyllostictaceae</taxon>
        <taxon>Phyllosticta</taxon>
    </lineage>
</organism>
<evidence type="ECO:0000313" key="2">
    <source>
        <dbReference type="Proteomes" id="UP001492380"/>
    </source>
</evidence>
<protein>
    <submittedName>
        <fullName evidence="1">Uncharacterized protein</fullName>
    </submittedName>
</protein>
<dbReference type="Proteomes" id="UP001492380">
    <property type="component" value="Unassembled WGS sequence"/>
</dbReference>
<proteinExistence type="predicted"/>
<reference evidence="1 2" key="1">
    <citation type="submission" date="2024-04" db="EMBL/GenBank/DDBJ databases">
        <title>Phyllosticta paracitricarpa is synonymous to the EU quarantine fungus P. citricarpa based on phylogenomic analyses.</title>
        <authorList>
            <consortium name="Lawrence Berkeley National Laboratory"/>
            <person name="Van Ingen-Buijs V.A."/>
            <person name="Van Westerhoven A.C."/>
            <person name="Haridas S."/>
            <person name="Skiadas P."/>
            <person name="Martin F."/>
            <person name="Groenewald J.Z."/>
            <person name="Crous P.W."/>
            <person name="Seidl M.F."/>
        </authorList>
    </citation>
    <scope>NUCLEOTIDE SEQUENCE [LARGE SCALE GENOMIC DNA]</scope>
    <source>
        <strain evidence="1 2">CBS 123374</strain>
    </source>
</reference>
<comment type="caution">
    <text evidence="1">The sequence shown here is derived from an EMBL/GenBank/DDBJ whole genome shotgun (WGS) entry which is preliminary data.</text>
</comment>
<sequence>MSRGARASLESCLFSVDRQHDINTGHPAEASEVQYEASLRATATPANPARQPCLPATPLPRNVTIGSQRQPAMPSSTRFHFHLRHGLTLVCTSRLRAGGKQSTNQGDAAPRFTASVARRQALDFACLLHPAIRRANVAVIVQRYPMHVRLDLSPAQARMTQPTPSRLMPCIAFLTYVGAEAAHAQDFPSRLQALASTSKMGGGEMER</sequence>
<dbReference type="EMBL" id="JBBWRZ010000003">
    <property type="protein sequence ID" value="KAK8240197.1"/>
    <property type="molecule type" value="Genomic_DNA"/>
</dbReference>